<reference evidence="5 6" key="1">
    <citation type="submission" date="2018-07" db="EMBL/GenBank/DDBJ databases">
        <title>The molecular basis for the intramolecular migration of carboxyl group in the catabolism of para-hydroxybenzoate via gentisate.</title>
        <authorList>
            <person name="Zhao H."/>
            <person name="Xu Y."/>
            <person name="Lin S."/>
            <person name="Spain J.C."/>
            <person name="Zhou N.-Y."/>
        </authorList>
    </citation>
    <scope>NUCLEOTIDE SEQUENCE [LARGE SCALE GENOMIC DNA]</scope>
    <source>
        <strain evidence="5 6">PHB-7a</strain>
    </source>
</reference>
<dbReference type="Pfam" id="PF22813">
    <property type="entry name" value="TcaA_2nd"/>
    <property type="match status" value="1"/>
</dbReference>
<evidence type="ECO:0000256" key="1">
    <source>
        <dbReference type="SAM" id="Phobius"/>
    </source>
</evidence>
<feature type="domain" description="TcaA 4th" evidence="3">
    <location>
        <begin position="225"/>
        <end position="304"/>
    </location>
</feature>
<gene>
    <name evidence="5" type="ORF">DTO10_04320</name>
</gene>
<dbReference type="GeneID" id="95397472"/>
<evidence type="ECO:0000259" key="4">
    <source>
        <dbReference type="Pfam" id="PF25155"/>
    </source>
</evidence>
<dbReference type="InterPro" id="IPR054529">
    <property type="entry name" value="TcaA_2nd"/>
</dbReference>
<evidence type="ECO:0008006" key="7">
    <source>
        <dbReference type="Google" id="ProtNLM"/>
    </source>
</evidence>
<dbReference type="PANTHER" id="PTHR40038">
    <property type="entry name" value="MEMBRANE-ASSOCIATED PROTEIN TCAA"/>
    <property type="match status" value="1"/>
</dbReference>
<evidence type="ECO:0000313" key="5">
    <source>
        <dbReference type="EMBL" id="AXN37714.1"/>
    </source>
</evidence>
<keyword evidence="1" id="KW-0472">Membrane</keyword>
<evidence type="ECO:0000259" key="2">
    <source>
        <dbReference type="Pfam" id="PF22813"/>
    </source>
</evidence>
<dbReference type="RefSeq" id="WP_116820806.1">
    <property type="nucleotide sequence ID" value="NZ_CP030926.1"/>
</dbReference>
<proteinExistence type="predicted"/>
<evidence type="ECO:0000313" key="6">
    <source>
        <dbReference type="Proteomes" id="UP000260457"/>
    </source>
</evidence>
<dbReference type="PANTHER" id="PTHR40038:SF1">
    <property type="entry name" value="MEMBRANE-ASSOCIATED PROTEIN TCAA"/>
    <property type="match status" value="1"/>
</dbReference>
<keyword evidence="1" id="KW-1133">Transmembrane helix</keyword>
<feature type="domain" description="TcaA second" evidence="2">
    <location>
        <begin position="38"/>
        <end position="110"/>
    </location>
</feature>
<evidence type="ECO:0000259" key="3">
    <source>
        <dbReference type="Pfam" id="PF22820"/>
    </source>
</evidence>
<sequence>MEIMTKVKQHKVITTILAFVIFGIILLTIISTNQPTSEELVNNFERAINEGDVKTLEKLLDKEDKEMKLTEKGSKQLISYAQEDPEYLKELIFIMKAQAAILDQNQAAKTQNPIFQHATEGEILEAGDYYVKKSEGLFSSPHIYTRSYSLTVSVEEPKSTIKIENKKVLTTTKNRLETTLHHLPPGTYNVSASKKYKYATVTDKEKIQLFEEDEFKDNVALDVSGNRVAIESNADNVSIFVNGKDTGEKATVVRESSSNSSEEVLFGPFSNNGATKIHGEVSYPWGKAKSAPQSIGEYTESIDVTPNPFQEKSNKEQIVQLINDYSRQRMQALVQGNASLIKTASDNIVREYTEDIQNDKEYKYYWKGKALGTRINFGQFTLNQEQDQYTVRIPVEFHDKQKEYGGWTTDETDPLEENFEDAWIELTYDNDNKNWTVNSVDNVGWGKPDGWMEGNQVVKSEFK</sequence>
<dbReference type="InterPro" id="IPR054530">
    <property type="entry name" value="TcaA_4th"/>
</dbReference>
<feature type="transmembrane region" description="Helical" evidence="1">
    <location>
        <begin position="12"/>
        <end position="30"/>
    </location>
</feature>
<name>A0ABM6XH73_9BACI</name>
<protein>
    <recommendedName>
        <fullName evidence="7">PEGA domain-containing protein</fullName>
    </recommendedName>
</protein>
<feature type="domain" description="YvbJ-like NTF2-like" evidence="4">
    <location>
        <begin position="318"/>
        <end position="440"/>
    </location>
</feature>
<keyword evidence="6" id="KW-1185">Reference proteome</keyword>
<dbReference type="EMBL" id="CP030926">
    <property type="protein sequence ID" value="AXN37714.1"/>
    <property type="molecule type" value="Genomic_DNA"/>
</dbReference>
<dbReference type="InterPro" id="IPR056902">
    <property type="entry name" value="NTF2_YvbJ"/>
</dbReference>
<organism evidence="5 6">
    <name type="scientific">Peribacillus butanolivorans</name>
    <dbReference type="NCBI Taxonomy" id="421767"/>
    <lineage>
        <taxon>Bacteria</taxon>
        <taxon>Bacillati</taxon>
        <taxon>Bacillota</taxon>
        <taxon>Bacilli</taxon>
        <taxon>Bacillales</taxon>
        <taxon>Bacillaceae</taxon>
        <taxon>Peribacillus</taxon>
    </lineage>
</organism>
<accession>A0ABM6XH73</accession>
<dbReference type="Pfam" id="PF22820">
    <property type="entry name" value="TcaA_3rd_4th"/>
    <property type="match status" value="1"/>
</dbReference>
<keyword evidence="1" id="KW-0812">Transmembrane</keyword>
<dbReference type="Proteomes" id="UP000260457">
    <property type="component" value="Chromosome"/>
</dbReference>
<dbReference type="Pfam" id="PF25155">
    <property type="entry name" value="NTF2_YvbJ"/>
    <property type="match status" value="1"/>
</dbReference>